<dbReference type="NCBIfam" id="TIGR03172">
    <property type="entry name" value="selenium cofactor biosynthesis protein YqeC"/>
    <property type="match status" value="1"/>
</dbReference>
<gene>
    <name evidence="1" type="ORF">HNQ80_003014</name>
</gene>
<keyword evidence="2" id="KW-1185">Reference proteome</keyword>
<dbReference type="PROSITE" id="PS51257">
    <property type="entry name" value="PROKAR_LIPOPROTEIN"/>
    <property type="match status" value="1"/>
</dbReference>
<evidence type="ECO:0000313" key="2">
    <source>
        <dbReference type="Proteomes" id="UP000579281"/>
    </source>
</evidence>
<dbReference type="Proteomes" id="UP000579281">
    <property type="component" value="Unassembled WGS sequence"/>
</dbReference>
<dbReference type="EMBL" id="JACHEN010000018">
    <property type="protein sequence ID" value="MBB6216909.1"/>
    <property type="molecule type" value="Genomic_DNA"/>
</dbReference>
<evidence type="ECO:0000313" key="1">
    <source>
        <dbReference type="EMBL" id="MBB6216909.1"/>
    </source>
</evidence>
<sequence>MKISEILKIHSGSMIAFVGCGGKTSLIEAVIEELKEDLFPIIHTTTTKIFLPETSGEIIISTDFNIHMNAVKNNMNKVITLGYEINRENKVVGLPQGWVDQINRLQPEACILVEADGCKGKSIKLYETFEPCVPIHTKSIVVVIGIDGFTGGDILEMAHRPEQFMSIFENLTLPSIDERIAALFHKRGLIGGLKGTLDCYVFINKVTQENLATAKEIGYRIQALGDGYLKGIILGNTLSDQKVISVIGVR</sequence>
<protein>
    <submittedName>
        <fullName evidence="1">Putative selenium-dependent hydroxylase accessory protein YqeC</fullName>
    </submittedName>
</protein>
<dbReference type="AlphaFoldDB" id="A0A841L3E5"/>
<accession>A0A841L3E5</accession>
<proteinExistence type="predicted"/>
<name>A0A841L3E5_9FIRM</name>
<comment type="caution">
    <text evidence="1">The sequence shown here is derived from an EMBL/GenBank/DDBJ whole genome shotgun (WGS) entry which is preliminary data.</text>
</comment>
<dbReference type="Pfam" id="PF19842">
    <property type="entry name" value="YqeC"/>
    <property type="match status" value="1"/>
</dbReference>
<reference evidence="1 2" key="1">
    <citation type="submission" date="2020-08" db="EMBL/GenBank/DDBJ databases">
        <title>Genomic Encyclopedia of Type Strains, Phase IV (KMG-IV): sequencing the most valuable type-strain genomes for metagenomic binning, comparative biology and taxonomic classification.</title>
        <authorList>
            <person name="Goeker M."/>
        </authorList>
    </citation>
    <scope>NUCLEOTIDE SEQUENCE [LARGE SCALE GENOMIC DNA]</scope>
    <source>
        <strain evidence="1 2">DSM 103526</strain>
    </source>
</reference>
<dbReference type="InterPro" id="IPR017587">
    <property type="entry name" value="YqeC"/>
</dbReference>
<organism evidence="1 2">
    <name type="scientific">Anaerosolibacter carboniphilus</name>
    <dbReference type="NCBI Taxonomy" id="1417629"/>
    <lineage>
        <taxon>Bacteria</taxon>
        <taxon>Bacillati</taxon>
        <taxon>Bacillota</taxon>
        <taxon>Clostridia</taxon>
        <taxon>Peptostreptococcales</taxon>
        <taxon>Thermotaleaceae</taxon>
        <taxon>Anaerosolibacter</taxon>
    </lineage>
</organism>
<dbReference type="RefSeq" id="WP_184311427.1">
    <property type="nucleotide sequence ID" value="NZ_JACHEN010000018.1"/>
</dbReference>